<keyword evidence="2" id="KW-1185">Reference proteome</keyword>
<dbReference type="Proteomes" id="UP000240883">
    <property type="component" value="Unassembled WGS sequence"/>
</dbReference>
<evidence type="ECO:0000313" key="2">
    <source>
        <dbReference type="Proteomes" id="UP000240883"/>
    </source>
</evidence>
<dbReference type="OrthoDB" id="3798320at2759"/>
<reference evidence="1 2" key="1">
    <citation type="journal article" date="2018" name="Front. Microbiol.">
        <title>Genome-Wide Analysis of Corynespora cassiicola Leaf Fall Disease Putative Effectors.</title>
        <authorList>
            <person name="Lopez D."/>
            <person name="Ribeiro S."/>
            <person name="Label P."/>
            <person name="Fumanal B."/>
            <person name="Venisse J.S."/>
            <person name="Kohler A."/>
            <person name="de Oliveira R.R."/>
            <person name="Labutti K."/>
            <person name="Lipzen A."/>
            <person name="Lail K."/>
            <person name="Bauer D."/>
            <person name="Ohm R.A."/>
            <person name="Barry K.W."/>
            <person name="Spatafora J."/>
            <person name="Grigoriev I.V."/>
            <person name="Martin F.M."/>
            <person name="Pujade-Renaud V."/>
        </authorList>
    </citation>
    <scope>NUCLEOTIDE SEQUENCE [LARGE SCALE GENOMIC DNA]</scope>
    <source>
        <strain evidence="1 2">Philippines</strain>
    </source>
</reference>
<dbReference type="EMBL" id="KZ678139">
    <property type="protein sequence ID" value="PSN63732.1"/>
    <property type="molecule type" value="Genomic_DNA"/>
</dbReference>
<accession>A0A2T2NE63</accession>
<gene>
    <name evidence="1" type="ORF">BS50DRAFT_87603</name>
</gene>
<dbReference type="AlphaFoldDB" id="A0A2T2NE63"/>
<evidence type="ECO:0000313" key="1">
    <source>
        <dbReference type="EMBL" id="PSN63732.1"/>
    </source>
</evidence>
<name>A0A2T2NE63_CORCC</name>
<protein>
    <submittedName>
        <fullName evidence="1">Uncharacterized protein</fullName>
    </submittedName>
</protein>
<proteinExistence type="predicted"/>
<sequence length="322" mass="37046">MTLYYCRFCGLSLPSPLSQDAHSSMFIFNAFVCSTIYHIIPPLFISSILSSHYHRVSAEHFEMCNFKKTSFLCGHDEYELDGTGCLSTHHMRKKTHRTDTPDLCFAGVTITETVEVKRPCKPDCRLGKAFAGCELRFKKGTSIINQVSTRANIIEKLLKGASPKYDFGHLKEKRWDAGHLYRLCMQSQAEVRELIAQWRLIESEHRDILAEARKKARSSVCSITVMNESGAAEMVTFEARALEKVYEGWREKFEDIMREIERRASDACLEQLGWEPPTFDMEHSTTIKERSVWKKGELSGTRMDDAYHGYEWEQGDRVPFDA</sequence>
<organism evidence="1 2">
    <name type="scientific">Corynespora cassiicola Philippines</name>
    <dbReference type="NCBI Taxonomy" id="1448308"/>
    <lineage>
        <taxon>Eukaryota</taxon>
        <taxon>Fungi</taxon>
        <taxon>Dikarya</taxon>
        <taxon>Ascomycota</taxon>
        <taxon>Pezizomycotina</taxon>
        <taxon>Dothideomycetes</taxon>
        <taxon>Pleosporomycetidae</taxon>
        <taxon>Pleosporales</taxon>
        <taxon>Corynesporascaceae</taxon>
        <taxon>Corynespora</taxon>
    </lineage>
</organism>